<name>A0A7R7DLC4_9ACTN</name>
<feature type="compositionally biased region" description="Polar residues" evidence="1">
    <location>
        <begin position="68"/>
        <end position="83"/>
    </location>
</feature>
<sequence>MRGRPGRGSSHNPSRRPARNRDRHFDTVFREIPTSAATSPIEPPSAHRNTIRARNANACAVFRRRAQPVNTDRSCSDNTTGSSFGLGIATPYSYPRTNDSAH</sequence>
<dbReference type="EMBL" id="AP023355">
    <property type="protein sequence ID" value="BCJ33839.1"/>
    <property type="molecule type" value="Genomic_DNA"/>
</dbReference>
<evidence type="ECO:0000313" key="3">
    <source>
        <dbReference type="Proteomes" id="UP000611640"/>
    </source>
</evidence>
<dbReference type="Proteomes" id="UP000611640">
    <property type="component" value="Chromosome"/>
</dbReference>
<keyword evidence="3" id="KW-1185">Reference proteome</keyword>
<dbReference type="KEGG" id="atl:Athai_13420"/>
<evidence type="ECO:0000313" key="2">
    <source>
        <dbReference type="EMBL" id="BCJ33839.1"/>
    </source>
</evidence>
<evidence type="ECO:0000256" key="1">
    <source>
        <dbReference type="SAM" id="MobiDB-lite"/>
    </source>
</evidence>
<dbReference type="AlphaFoldDB" id="A0A7R7DLC4"/>
<feature type="region of interest" description="Disordered" evidence="1">
    <location>
        <begin position="67"/>
        <end position="102"/>
    </location>
</feature>
<protein>
    <submittedName>
        <fullName evidence="2">Uncharacterized protein</fullName>
    </submittedName>
</protein>
<feature type="region of interest" description="Disordered" evidence="1">
    <location>
        <begin position="1"/>
        <end position="26"/>
    </location>
</feature>
<organism evidence="2 3">
    <name type="scientific">Actinocatenispora thailandica</name>
    <dbReference type="NCBI Taxonomy" id="227318"/>
    <lineage>
        <taxon>Bacteria</taxon>
        <taxon>Bacillati</taxon>
        <taxon>Actinomycetota</taxon>
        <taxon>Actinomycetes</taxon>
        <taxon>Micromonosporales</taxon>
        <taxon>Micromonosporaceae</taxon>
        <taxon>Actinocatenispora</taxon>
    </lineage>
</organism>
<accession>A0A7R7DLC4</accession>
<proteinExistence type="predicted"/>
<reference evidence="2 3" key="1">
    <citation type="submission" date="2020-08" db="EMBL/GenBank/DDBJ databases">
        <title>Whole genome shotgun sequence of Actinocatenispora thailandica NBRC 105041.</title>
        <authorList>
            <person name="Komaki H."/>
            <person name="Tamura T."/>
        </authorList>
    </citation>
    <scope>NUCLEOTIDE SEQUENCE [LARGE SCALE GENOMIC DNA]</scope>
    <source>
        <strain evidence="2 3">NBRC 105041</strain>
    </source>
</reference>
<gene>
    <name evidence="2" type="ORF">Athai_13420</name>
</gene>